<dbReference type="InterPro" id="IPR013103">
    <property type="entry name" value="RVT_2"/>
</dbReference>
<dbReference type="Proteomes" id="UP000499080">
    <property type="component" value="Unassembled WGS sequence"/>
</dbReference>
<protein>
    <submittedName>
        <fullName evidence="2">Retrovirus-related Pol polyprotein from transposon TNT 1-94</fullName>
    </submittedName>
</protein>
<evidence type="ECO:0000259" key="1">
    <source>
        <dbReference type="Pfam" id="PF07727"/>
    </source>
</evidence>
<evidence type="ECO:0000313" key="3">
    <source>
        <dbReference type="Proteomes" id="UP000499080"/>
    </source>
</evidence>
<evidence type="ECO:0000313" key="2">
    <source>
        <dbReference type="EMBL" id="GBM59319.1"/>
    </source>
</evidence>
<dbReference type="PANTHER" id="PTHR11439">
    <property type="entry name" value="GAG-POL-RELATED RETROTRANSPOSON"/>
    <property type="match status" value="1"/>
</dbReference>
<dbReference type="Pfam" id="PF07727">
    <property type="entry name" value="RVT_2"/>
    <property type="match status" value="1"/>
</dbReference>
<gene>
    <name evidence="2" type="primary">POLX_1521</name>
    <name evidence="2" type="ORF">AVEN_60662_1</name>
</gene>
<dbReference type="PANTHER" id="PTHR11439:SF483">
    <property type="entry name" value="PEPTIDE SYNTHASE GLIP-LIKE, PUTATIVE (AFU_ORTHOLOGUE AFUA_3G12920)-RELATED"/>
    <property type="match status" value="1"/>
</dbReference>
<proteinExistence type="predicted"/>
<comment type="caution">
    <text evidence="2">The sequence shown here is derived from an EMBL/GenBank/DDBJ whole genome shotgun (WGS) entry which is preliminary data.</text>
</comment>
<accession>A0A4Y2H2C1</accession>
<dbReference type="OrthoDB" id="430476at2759"/>
<organism evidence="2 3">
    <name type="scientific">Araneus ventricosus</name>
    <name type="common">Orbweaver spider</name>
    <name type="synonym">Epeira ventricosa</name>
    <dbReference type="NCBI Taxonomy" id="182803"/>
    <lineage>
        <taxon>Eukaryota</taxon>
        <taxon>Metazoa</taxon>
        <taxon>Ecdysozoa</taxon>
        <taxon>Arthropoda</taxon>
        <taxon>Chelicerata</taxon>
        <taxon>Arachnida</taxon>
        <taxon>Araneae</taxon>
        <taxon>Araneomorphae</taxon>
        <taxon>Entelegynae</taxon>
        <taxon>Araneoidea</taxon>
        <taxon>Araneidae</taxon>
        <taxon>Araneus</taxon>
    </lineage>
</organism>
<name>A0A4Y2H2C1_ARAVE</name>
<dbReference type="AlphaFoldDB" id="A0A4Y2H2C1"/>
<sequence length="121" mass="13671">MFLSNEFAIKDLGKLNFCLGIEFSQNVKNGQITMSQSKYIGNVLEKFNMQDAKTVKSPLDPSVKLTNEMCPKTESEKAEMSLYPYRSLIGSLMYLAICTRPDICHTVSYLSQFNENPGMSH</sequence>
<dbReference type="EMBL" id="BGPR01001676">
    <property type="protein sequence ID" value="GBM59319.1"/>
    <property type="molecule type" value="Genomic_DNA"/>
</dbReference>
<reference evidence="2 3" key="1">
    <citation type="journal article" date="2019" name="Sci. Rep.">
        <title>Orb-weaving spider Araneus ventricosus genome elucidates the spidroin gene catalogue.</title>
        <authorList>
            <person name="Kono N."/>
            <person name="Nakamura H."/>
            <person name="Ohtoshi R."/>
            <person name="Moran D.A.P."/>
            <person name="Shinohara A."/>
            <person name="Yoshida Y."/>
            <person name="Fujiwara M."/>
            <person name="Mori M."/>
            <person name="Tomita M."/>
            <person name="Arakawa K."/>
        </authorList>
    </citation>
    <scope>NUCLEOTIDE SEQUENCE [LARGE SCALE GENOMIC DNA]</scope>
</reference>
<keyword evidence="3" id="KW-1185">Reference proteome</keyword>
<feature type="domain" description="Reverse transcriptase Ty1/copia-type" evidence="1">
    <location>
        <begin position="3"/>
        <end position="59"/>
    </location>
</feature>